<dbReference type="PROSITE" id="PS01053">
    <property type="entry name" value="ARGINASE_1"/>
    <property type="match status" value="1"/>
</dbReference>
<comment type="caution">
    <text evidence="5">The sequence shown here is derived from an EMBL/GenBank/DDBJ whole genome shotgun (WGS) entry which is preliminary data.</text>
</comment>
<accession>A0ABW4HZP9</accession>
<dbReference type="PANTHER" id="PTHR11358:SF26">
    <property type="entry name" value="GUANIDINO ACID HYDROLASE, MITOCHONDRIAL"/>
    <property type="match status" value="1"/>
</dbReference>
<sequence>MPRVRLIGLPTDINSSFLRGPAKAPAHIRAALFSDSGNPATESGLELGTDIALDDTGDLPLDETVADDARIEAAVREAAEADAVPILLGGDHAVTYPVLRGIAAVHGPVNILHFDAHPDLYDALDGNRRSHASPFARIMEEGLATRLVQVGIRTLNAHQREQARRFGVEIVGMRDFAAGAVPIPPAPLYVSIDLDGLDPAFAPGVSHHEPGGLSVRQLLDVLARIETPIVGGDVVELNPDRDINGMTAMVAAKLVKELCGLAARPA</sequence>
<comment type="similarity">
    <text evidence="1">Belongs to the arginase family. Agmatinase subfamily.</text>
</comment>
<dbReference type="InterPro" id="IPR006035">
    <property type="entry name" value="Ureohydrolase"/>
</dbReference>
<dbReference type="CDD" id="cd11593">
    <property type="entry name" value="Agmatinase-like_2"/>
    <property type="match status" value="1"/>
</dbReference>
<dbReference type="SUPFAM" id="SSF52768">
    <property type="entry name" value="Arginase/deacetylase"/>
    <property type="match status" value="1"/>
</dbReference>
<organism evidence="5 6">
    <name type="scientific">Sphingomonas tabacisoli</name>
    <dbReference type="NCBI Taxonomy" id="2249466"/>
    <lineage>
        <taxon>Bacteria</taxon>
        <taxon>Pseudomonadati</taxon>
        <taxon>Pseudomonadota</taxon>
        <taxon>Alphaproteobacteria</taxon>
        <taxon>Sphingomonadales</taxon>
        <taxon>Sphingomonadaceae</taxon>
        <taxon>Sphingomonas</taxon>
    </lineage>
</organism>
<name>A0ABW4HZP9_9SPHN</name>
<dbReference type="Pfam" id="PF00491">
    <property type="entry name" value="Arginase"/>
    <property type="match status" value="1"/>
</dbReference>
<proteinExistence type="inferred from homology"/>
<dbReference type="Gene3D" id="3.40.800.10">
    <property type="entry name" value="Ureohydrolase domain"/>
    <property type="match status" value="1"/>
</dbReference>
<gene>
    <name evidence="5" type="ORF">ACFSCW_02265</name>
</gene>
<dbReference type="PROSITE" id="PS51409">
    <property type="entry name" value="ARGINASE_2"/>
    <property type="match status" value="1"/>
</dbReference>
<evidence type="ECO:0000256" key="3">
    <source>
        <dbReference type="ARBA" id="ARBA00022801"/>
    </source>
</evidence>
<dbReference type="PANTHER" id="PTHR11358">
    <property type="entry name" value="ARGINASE/AGMATINASE"/>
    <property type="match status" value="1"/>
</dbReference>
<keyword evidence="3 4" id="KW-0378">Hydrolase</keyword>
<dbReference type="RefSeq" id="WP_380886464.1">
    <property type="nucleotide sequence ID" value="NZ_JBHUDY010000001.1"/>
</dbReference>
<protein>
    <submittedName>
        <fullName evidence="5">Agmatinase family protein</fullName>
    </submittedName>
</protein>
<dbReference type="InterPro" id="IPR020855">
    <property type="entry name" value="Ureohydrolase_Mn_BS"/>
</dbReference>
<dbReference type="Proteomes" id="UP001597115">
    <property type="component" value="Unassembled WGS sequence"/>
</dbReference>
<evidence type="ECO:0000313" key="6">
    <source>
        <dbReference type="Proteomes" id="UP001597115"/>
    </source>
</evidence>
<dbReference type="InterPro" id="IPR023696">
    <property type="entry name" value="Ureohydrolase_dom_sf"/>
</dbReference>
<dbReference type="PIRSF" id="PIRSF036979">
    <property type="entry name" value="Arginase"/>
    <property type="match status" value="1"/>
</dbReference>
<evidence type="ECO:0000256" key="4">
    <source>
        <dbReference type="RuleBase" id="RU003684"/>
    </source>
</evidence>
<reference evidence="6" key="1">
    <citation type="journal article" date="2019" name="Int. J. Syst. Evol. Microbiol.">
        <title>The Global Catalogue of Microorganisms (GCM) 10K type strain sequencing project: providing services to taxonomists for standard genome sequencing and annotation.</title>
        <authorList>
            <consortium name="The Broad Institute Genomics Platform"/>
            <consortium name="The Broad Institute Genome Sequencing Center for Infectious Disease"/>
            <person name="Wu L."/>
            <person name="Ma J."/>
        </authorList>
    </citation>
    <scope>NUCLEOTIDE SEQUENCE [LARGE SCALE GENOMIC DNA]</scope>
    <source>
        <strain evidence="6">CGMCC 1.16275</strain>
    </source>
</reference>
<dbReference type="EMBL" id="JBHUDY010000001">
    <property type="protein sequence ID" value="MFD1610622.1"/>
    <property type="molecule type" value="Genomic_DNA"/>
</dbReference>
<keyword evidence="6" id="KW-1185">Reference proteome</keyword>
<evidence type="ECO:0000256" key="2">
    <source>
        <dbReference type="ARBA" id="ARBA00022723"/>
    </source>
</evidence>
<evidence type="ECO:0000313" key="5">
    <source>
        <dbReference type="EMBL" id="MFD1610622.1"/>
    </source>
</evidence>
<evidence type="ECO:0000256" key="1">
    <source>
        <dbReference type="ARBA" id="ARBA00009227"/>
    </source>
</evidence>
<keyword evidence="2" id="KW-0479">Metal-binding</keyword>